<accession>A0A7W7CP25</accession>
<dbReference type="Proteomes" id="UP000542742">
    <property type="component" value="Unassembled WGS sequence"/>
</dbReference>
<evidence type="ECO:0000313" key="1">
    <source>
        <dbReference type="EMBL" id="MBB4691819.1"/>
    </source>
</evidence>
<dbReference type="PRINTS" id="PR00364">
    <property type="entry name" value="DISEASERSIST"/>
</dbReference>
<dbReference type="SUPFAM" id="SSF52540">
    <property type="entry name" value="P-loop containing nucleoside triphosphate hydrolases"/>
    <property type="match status" value="1"/>
</dbReference>
<dbReference type="PANTHER" id="PTHR47691:SF3">
    <property type="entry name" value="HTH-TYPE TRANSCRIPTIONAL REGULATOR RV0890C-RELATED"/>
    <property type="match status" value="1"/>
</dbReference>
<name>A0A7W7CP25_9ACTN</name>
<organism evidence="1 2">
    <name type="scientific">Paractinoplanes abujensis</name>
    <dbReference type="NCBI Taxonomy" id="882441"/>
    <lineage>
        <taxon>Bacteria</taxon>
        <taxon>Bacillati</taxon>
        <taxon>Actinomycetota</taxon>
        <taxon>Actinomycetes</taxon>
        <taxon>Micromonosporales</taxon>
        <taxon>Micromonosporaceae</taxon>
        <taxon>Paractinoplanes</taxon>
    </lineage>
</organism>
<dbReference type="Gene3D" id="3.40.50.300">
    <property type="entry name" value="P-loop containing nucleotide triphosphate hydrolases"/>
    <property type="match status" value="1"/>
</dbReference>
<evidence type="ECO:0000313" key="2">
    <source>
        <dbReference type="Proteomes" id="UP000542742"/>
    </source>
</evidence>
<gene>
    <name evidence="1" type="ORF">BKA14_001967</name>
</gene>
<proteinExistence type="predicted"/>
<dbReference type="RefSeq" id="WP_184950597.1">
    <property type="nucleotide sequence ID" value="NZ_BOMC01000004.1"/>
</dbReference>
<dbReference type="SMART" id="SM00028">
    <property type="entry name" value="TPR"/>
    <property type="match status" value="7"/>
</dbReference>
<dbReference type="InterPro" id="IPR027417">
    <property type="entry name" value="P-loop_NTPase"/>
</dbReference>
<dbReference type="PANTHER" id="PTHR47691">
    <property type="entry name" value="REGULATOR-RELATED"/>
    <property type="match status" value="1"/>
</dbReference>
<dbReference type="Gene3D" id="1.25.40.10">
    <property type="entry name" value="Tetratricopeptide repeat domain"/>
    <property type="match status" value="2"/>
</dbReference>
<keyword evidence="2" id="KW-1185">Reference proteome</keyword>
<protein>
    <submittedName>
        <fullName evidence="1">Tetratricopeptide (TPR) repeat protein</fullName>
    </submittedName>
</protein>
<reference evidence="1 2" key="1">
    <citation type="submission" date="2020-08" db="EMBL/GenBank/DDBJ databases">
        <title>Sequencing the genomes of 1000 actinobacteria strains.</title>
        <authorList>
            <person name="Klenk H.-P."/>
        </authorList>
    </citation>
    <scope>NUCLEOTIDE SEQUENCE [LARGE SCALE GENOMIC DNA]</scope>
    <source>
        <strain evidence="1 2">DSM 45518</strain>
    </source>
</reference>
<dbReference type="AlphaFoldDB" id="A0A7W7CP25"/>
<dbReference type="Pfam" id="PF13424">
    <property type="entry name" value="TPR_12"/>
    <property type="match status" value="2"/>
</dbReference>
<dbReference type="InterPro" id="IPR011990">
    <property type="entry name" value="TPR-like_helical_dom_sf"/>
</dbReference>
<dbReference type="EMBL" id="JACHMF010000001">
    <property type="protein sequence ID" value="MBB4691819.1"/>
    <property type="molecule type" value="Genomic_DNA"/>
</dbReference>
<dbReference type="InterPro" id="IPR019734">
    <property type="entry name" value="TPR_rpt"/>
</dbReference>
<dbReference type="SUPFAM" id="SSF48452">
    <property type="entry name" value="TPR-like"/>
    <property type="match status" value="2"/>
</dbReference>
<comment type="caution">
    <text evidence="1">The sequence shown here is derived from an EMBL/GenBank/DDBJ whole genome shotgun (WGS) entry which is preliminary data.</text>
</comment>
<sequence length="851" mass="91270">MPQQPRTVDAATVLPEPEEAGTLDALAGQLRALKRWAGDPSYETITARLNQTRPATDPARKNTVADCFRPGRRRINADLLVAVVETLHPDPAYAARWRQTLRVIGGQTQAASQVRVQNTLPGDLATFTARTTELQRITHAAGTGGPAVVTIEGMPGVGKTQLAVHAAHRLTAQHQFDTTLYVDLRGFHPDPALPPASPAATLDGFLRLLGVPGPTIPYDLTARSALLRHHLTDHRALVVLDNAADAEQVLPLLPDTPGSVTLITSRRGLTTLPTTEHIVLDVFDPGDAITLLTRTAPSGDPAAAARIAQRCGYLPLALELVTGHMRAQPGWTLTDHADRLDERHRHRRLDTGVELALDLSYQHLPADRQRALRLLALHPGPDLDPYAVAALTGHDLTEAGDLLLHLHRDHLLQHPSPGRYTLHDLVRAHATSRAVDEDPPPQRRAALTRLFDHYLTTAATAMDTLFPAEAARRPRIAAPAVTNPTLQQPAAAHAWIDNELPALLAVAGHATEHGWPTHTTHLSATLYRYLSGGYPYAALTLHDLACRAAQHTGDVAAHADARLGLGVAHLQLGRPEPAADHLHRAAQLHQQAGNPAGQARALANLGIIDQRQGRYAQAAGHVRHAFELYHRAADDIGEAASLLTLGSIHENLDQNETAAEYLTQAHILFQRLGHPAGQAAALNSLSLVEGRIGRYGPAADHIEQALALYRRLGNRTGEASCLDSLGTLHTRRGHPDAATTAHRQALAILADIGERHGEADSHNGLGEAAHAAGHPAEAVTHHSTALTTAGTLGQRDQQARAHAGLGHAHHDLGDTARAEHHFTAAAQLYADLGLPKAAEIRAHLDNLHPPA</sequence>